<dbReference type="EMBL" id="CM042060">
    <property type="protein sequence ID" value="KAI3678408.1"/>
    <property type="molecule type" value="Genomic_DNA"/>
</dbReference>
<organism evidence="1 2">
    <name type="scientific">Arctium lappa</name>
    <name type="common">Greater burdock</name>
    <name type="synonym">Lappa major</name>
    <dbReference type="NCBI Taxonomy" id="4217"/>
    <lineage>
        <taxon>Eukaryota</taxon>
        <taxon>Viridiplantae</taxon>
        <taxon>Streptophyta</taxon>
        <taxon>Embryophyta</taxon>
        <taxon>Tracheophyta</taxon>
        <taxon>Spermatophyta</taxon>
        <taxon>Magnoliopsida</taxon>
        <taxon>eudicotyledons</taxon>
        <taxon>Gunneridae</taxon>
        <taxon>Pentapetalae</taxon>
        <taxon>asterids</taxon>
        <taxon>campanulids</taxon>
        <taxon>Asterales</taxon>
        <taxon>Asteraceae</taxon>
        <taxon>Carduoideae</taxon>
        <taxon>Cardueae</taxon>
        <taxon>Arctiinae</taxon>
        <taxon>Arctium</taxon>
    </lineage>
</organism>
<evidence type="ECO:0000313" key="1">
    <source>
        <dbReference type="EMBL" id="KAI3678408.1"/>
    </source>
</evidence>
<gene>
    <name evidence="1" type="ORF">L6452_37699</name>
</gene>
<name>A0ACB8Y2X2_ARCLA</name>
<proteinExistence type="predicted"/>
<protein>
    <submittedName>
        <fullName evidence="1">Uncharacterized protein</fullName>
    </submittedName>
</protein>
<keyword evidence="2" id="KW-1185">Reference proteome</keyword>
<comment type="caution">
    <text evidence="1">The sequence shown here is derived from an EMBL/GenBank/DDBJ whole genome shotgun (WGS) entry which is preliminary data.</text>
</comment>
<evidence type="ECO:0000313" key="2">
    <source>
        <dbReference type="Proteomes" id="UP001055879"/>
    </source>
</evidence>
<sequence length="166" mass="18145">MQPTNRDHYPHFHAQNPNPCPLHLLSGNAHHAGGMTCYYLTIGVAPLPVYATVSSSVVQYENTLYATISSFALVITTLLLDSEQIVGTVPHDGLRQLPLTIPTLAVGPTQTSILIGLRKCSERKQLSMPGVKSVRSGATPRMFFINRSCGSVIVDYETYARLAFMI</sequence>
<accession>A0ACB8Y2X2</accession>
<dbReference type="Proteomes" id="UP001055879">
    <property type="component" value="Linkage Group LG14"/>
</dbReference>
<reference evidence="1 2" key="2">
    <citation type="journal article" date="2022" name="Mol. Ecol. Resour.">
        <title>The genomes of chicory, endive, great burdock and yacon provide insights into Asteraceae paleo-polyploidization history and plant inulin production.</title>
        <authorList>
            <person name="Fan W."/>
            <person name="Wang S."/>
            <person name="Wang H."/>
            <person name="Wang A."/>
            <person name="Jiang F."/>
            <person name="Liu H."/>
            <person name="Zhao H."/>
            <person name="Xu D."/>
            <person name="Zhang Y."/>
        </authorList>
    </citation>
    <scope>NUCLEOTIDE SEQUENCE [LARGE SCALE GENOMIC DNA]</scope>
    <source>
        <strain evidence="2">cv. Niubang</strain>
    </source>
</reference>
<reference evidence="2" key="1">
    <citation type="journal article" date="2022" name="Mol. Ecol. Resour.">
        <title>The genomes of chicory, endive, great burdock and yacon provide insights into Asteraceae palaeo-polyploidization history and plant inulin production.</title>
        <authorList>
            <person name="Fan W."/>
            <person name="Wang S."/>
            <person name="Wang H."/>
            <person name="Wang A."/>
            <person name="Jiang F."/>
            <person name="Liu H."/>
            <person name="Zhao H."/>
            <person name="Xu D."/>
            <person name="Zhang Y."/>
        </authorList>
    </citation>
    <scope>NUCLEOTIDE SEQUENCE [LARGE SCALE GENOMIC DNA]</scope>
    <source>
        <strain evidence="2">cv. Niubang</strain>
    </source>
</reference>